<dbReference type="PROSITE" id="PS50905">
    <property type="entry name" value="FERRITIN_LIKE"/>
    <property type="match status" value="1"/>
</dbReference>
<dbReference type="InterPro" id="IPR009078">
    <property type="entry name" value="Ferritin-like_SF"/>
</dbReference>
<gene>
    <name evidence="2" type="ORF">LCGC14_3169210</name>
</gene>
<comment type="caution">
    <text evidence="2">The sequence shown here is derived from an EMBL/GenBank/DDBJ whole genome shotgun (WGS) entry which is preliminary data.</text>
</comment>
<dbReference type="EMBL" id="LAZR01070288">
    <property type="protein sequence ID" value="KKK42964.1"/>
    <property type="molecule type" value="Genomic_DNA"/>
</dbReference>
<name>A0A0F8XLJ8_9ZZZZ</name>
<dbReference type="Gene3D" id="1.20.1260.10">
    <property type="match status" value="1"/>
</dbReference>
<evidence type="ECO:0000313" key="2">
    <source>
        <dbReference type="EMBL" id="KKK42964.1"/>
    </source>
</evidence>
<organism evidence="2">
    <name type="scientific">marine sediment metagenome</name>
    <dbReference type="NCBI Taxonomy" id="412755"/>
    <lineage>
        <taxon>unclassified sequences</taxon>
        <taxon>metagenomes</taxon>
        <taxon>ecological metagenomes</taxon>
    </lineage>
</organism>
<evidence type="ECO:0000259" key="1">
    <source>
        <dbReference type="PROSITE" id="PS50905"/>
    </source>
</evidence>
<proteinExistence type="predicted"/>
<sequence length="81" mass="9095">MSNCSDGLLEIREAMKREMRGEAASRTMYQDMAGKFKHLGEEGYSDIFTLLSQAEQMHKQVIEGLIDAIDLRCGLPVSSKK</sequence>
<dbReference type="InterPro" id="IPR012347">
    <property type="entry name" value="Ferritin-like"/>
</dbReference>
<dbReference type="AlphaFoldDB" id="A0A0F8XLJ8"/>
<dbReference type="InterPro" id="IPR009040">
    <property type="entry name" value="Ferritin-like_diiron"/>
</dbReference>
<reference evidence="2" key="1">
    <citation type="journal article" date="2015" name="Nature">
        <title>Complex archaea that bridge the gap between prokaryotes and eukaryotes.</title>
        <authorList>
            <person name="Spang A."/>
            <person name="Saw J.H."/>
            <person name="Jorgensen S.L."/>
            <person name="Zaremba-Niedzwiedzka K."/>
            <person name="Martijn J."/>
            <person name="Lind A.E."/>
            <person name="van Eijk R."/>
            <person name="Schleper C."/>
            <person name="Guy L."/>
            <person name="Ettema T.J."/>
        </authorList>
    </citation>
    <scope>NUCLEOTIDE SEQUENCE</scope>
</reference>
<feature type="domain" description="Ferritin-like diiron" evidence="1">
    <location>
        <begin position="5"/>
        <end position="81"/>
    </location>
</feature>
<protein>
    <recommendedName>
        <fullName evidence="1">Ferritin-like diiron domain-containing protein</fullName>
    </recommendedName>
</protein>
<dbReference type="SUPFAM" id="SSF47240">
    <property type="entry name" value="Ferritin-like"/>
    <property type="match status" value="1"/>
</dbReference>
<accession>A0A0F8XLJ8</accession>